<organism evidence="1 2">
    <name type="scientific">Dallia pectoralis</name>
    <name type="common">Alaska blackfish</name>
    <dbReference type="NCBI Taxonomy" id="75939"/>
    <lineage>
        <taxon>Eukaryota</taxon>
        <taxon>Metazoa</taxon>
        <taxon>Chordata</taxon>
        <taxon>Craniata</taxon>
        <taxon>Vertebrata</taxon>
        <taxon>Euteleostomi</taxon>
        <taxon>Actinopterygii</taxon>
        <taxon>Neopterygii</taxon>
        <taxon>Teleostei</taxon>
        <taxon>Protacanthopterygii</taxon>
        <taxon>Esociformes</taxon>
        <taxon>Umbridae</taxon>
        <taxon>Dallia</taxon>
    </lineage>
</organism>
<gene>
    <name evidence="1" type="ORF">DPEC_G00233270</name>
</gene>
<evidence type="ECO:0000313" key="1">
    <source>
        <dbReference type="EMBL" id="KAJ7996071.1"/>
    </source>
</evidence>
<accession>A0ACC2FXI4</accession>
<dbReference type="Proteomes" id="UP001157502">
    <property type="component" value="Chromosome 20"/>
</dbReference>
<reference evidence="1" key="1">
    <citation type="submission" date="2021-05" db="EMBL/GenBank/DDBJ databases">
        <authorList>
            <person name="Pan Q."/>
            <person name="Jouanno E."/>
            <person name="Zahm M."/>
            <person name="Klopp C."/>
            <person name="Cabau C."/>
            <person name="Louis A."/>
            <person name="Berthelot C."/>
            <person name="Parey E."/>
            <person name="Roest Crollius H."/>
            <person name="Montfort J."/>
            <person name="Robinson-Rechavi M."/>
            <person name="Bouchez O."/>
            <person name="Lampietro C."/>
            <person name="Lopez Roques C."/>
            <person name="Donnadieu C."/>
            <person name="Postlethwait J."/>
            <person name="Bobe J."/>
            <person name="Dillon D."/>
            <person name="Chandos A."/>
            <person name="von Hippel F."/>
            <person name="Guiguen Y."/>
        </authorList>
    </citation>
    <scope>NUCLEOTIDE SEQUENCE</scope>
    <source>
        <strain evidence="1">YG-Jan2019</strain>
    </source>
</reference>
<comment type="caution">
    <text evidence="1">The sequence shown here is derived from an EMBL/GenBank/DDBJ whole genome shotgun (WGS) entry which is preliminary data.</text>
</comment>
<keyword evidence="2" id="KW-1185">Reference proteome</keyword>
<proteinExistence type="predicted"/>
<dbReference type="EMBL" id="CM055747">
    <property type="protein sequence ID" value="KAJ7996071.1"/>
    <property type="molecule type" value="Genomic_DNA"/>
</dbReference>
<protein>
    <submittedName>
        <fullName evidence="1">Uncharacterized protein</fullName>
    </submittedName>
</protein>
<evidence type="ECO:0000313" key="2">
    <source>
        <dbReference type="Proteomes" id="UP001157502"/>
    </source>
</evidence>
<name>A0ACC2FXI4_DALPE</name>
<sequence length="529" mass="57721">MLPGTKLFARVGELPEGGRTRTPYQRLKATVEQFQDFFICYRSTEGDDMNNNQTPGGYYVNYGFQNGAGTDGRHPPYTTGSVMPNPYPSIYPQYIPQIIDTHLTVTRELPQPVPEQKAVKKSRSYCIVASVLGVLVLLGAAGVLVWYFLSYRCLFGRSCEEGGVCLRSSQWCDNISDCPGEEDETQCLRLFGSQTLLQSYSSDRQMWMPVCADGWNDNFGRAACQKIGYNSETYVSSSQTNPGPLASDGYMKLSNFDTNSILQSQLSSSPYCSEQAVSLKCIDCGVSDAAPRTRIVGGDLAVRGAWPWQVSLHSGGQHLCGGSIISPEWIITAAHCVERLSSPSDWRVYAGYLTLTQMASATGISVGRVISHEDYNSLTEDNDIALMKINRPLTMSGSVKPVCLPDYGLNLTPEHEAWISGWGSATSGGSPTEDLRQAQITVYSSSTCNAPPVYDGLITTSMICAGRLAGGVDSCQGDSGGPMVAKDGSKWWLLGVTSWGVDCALRNKPGVYSNVTYFLPWIYEKMHNN</sequence>